<dbReference type="AlphaFoldDB" id="A0A024T9I5"/>
<accession>A0A024T9I5</accession>
<dbReference type="EMBL" id="KI914025">
    <property type="protein sequence ID" value="ETV90708.1"/>
    <property type="molecule type" value="Genomic_DNA"/>
</dbReference>
<organism evidence="1">
    <name type="scientific">Aphanomyces invadans</name>
    <dbReference type="NCBI Taxonomy" id="157072"/>
    <lineage>
        <taxon>Eukaryota</taxon>
        <taxon>Sar</taxon>
        <taxon>Stramenopiles</taxon>
        <taxon>Oomycota</taxon>
        <taxon>Saprolegniomycetes</taxon>
        <taxon>Saprolegniales</taxon>
        <taxon>Verrucalvaceae</taxon>
        <taxon>Aphanomyces</taxon>
    </lineage>
</organism>
<protein>
    <recommendedName>
        <fullName evidence="2">HTH CENPB-type domain-containing protein</fullName>
    </recommendedName>
</protein>
<gene>
    <name evidence="1" type="ORF">H310_14548</name>
</gene>
<dbReference type="VEuPathDB" id="FungiDB:H310_14548"/>
<proteinExistence type="predicted"/>
<name>A0A024T9I5_9STRA</name>
<dbReference type="RefSeq" id="XP_008880648.1">
    <property type="nucleotide sequence ID" value="XM_008882426.1"/>
</dbReference>
<reference evidence="1" key="1">
    <citation type="submission" date="2013-12" db="EMBL/GenBank/DDBJ databases">
        <title>The Genome Sequence of Aphanomyces invadans NJM9701.</title>
        <authorList>
            <consortium name="The Broad Institute Genomics Platform"/>
            <person name="Russ C."/>
            <person name="Tyler B."/>
            <person name="van West P."/>
            <person name="Dieguez-Uribeondo J."/>
            <person name="Young S.K."/>
            <person name="Zeng Q."/>
            <person name="Gargeya S."/>
            <person name="Fitzgerald M."/>
            <person name="Abouelleil A."/>
            <person name="Alvarado L."/>
            <person name="Chapman S.B."/>
            <person name="Gainer-Dewar J."/>
            <person name="Goldberg J."/>
            <person name="Griggs A."/>
            <person name="Gujja S."/>
            <person name="Hansen M."/>
            <person name="Howarth C."/>
            <person name="Imamovic A."/>
            <person name="Ireland A."/>
            <person name="Larimer J."/>
            <person name="McCowan C."/>
            <person name="Murphy C."/>
            <person name="Pearson M."/>
            <person name="Poon T.W."/>
            <person name="Priest M."/>
            <person name="Roberts A."/>
            <person name="Saif S."/>
            <person name="Shea T."/>
            <person name="Sykes S."/>
            <person name="Wortman J."/>
            <person name="Nusbaum C."/>
            <person name="Birren B."/>
        </authorList>
    </citation>
    <scope>NUCLEOTIDE SEQUENCE [LARGE SCALE GENOMIC DNA]</scope>
    <source>
        <strain evidence="1">NJM9701</strain>
    </source>
</reference>
<evidence type="ECO:0008006" key="2">
    <source>
        <dbReference type="Google" id="ProtNLM"/>
    </source>
</evidence>
<dbReference type="GeneID" id="20091598"/>
<evidence type="ECO:0000313" key="1">
    <source>
        <dbReference type="EMBL" id="ETV90708.1"/>
    </source>
</evidence>
<sequence length="215" mass="23835">MHKASQMMTIVHDLNQPYQLSSGWYERFLCGHSELKTGKSRILSKARNSFDVDTVVDFYHELVHSMSLVGFEHSRVYNMDVTSFSPNKATPSTPARRVVDLSDPLPGAPPTAPRNTYASVLGRGGSHLPSGTVKATLSRPTRTNLAKLMELASDEATTDEEMFQAIEASLPYRKRIGTTTFSIETNEPDLHQLQAHVLVAARQFLCTPQYLAGLL</sequence>
<dbReference type="OrthoDB" id="122614at2759"/>